<sequence>MSTDPTPDRTLFVDFSWRKYTCIIRENEESEPLYLQKWNGWTMKSTFKTGAAVTAAMQKDPDAVSINSDASTLADDTDIIGTSRVRAVHIDIDATHRGRALRISAAKKLMTRYNYASLAYATDPHKPAVMTWKANSWVKCFDFDLLDESGRLVARFNPKYFGIKKFASVEMFGPLAWDKQATEEVLITGLSMYMCMVYRSMSWVPLVGAIVARPGKDYKVTEKEAHEEYERNVEAARMAQAGGHLKPDGSSGDVDHDKMWEHVNEGAIRR</sequence>
<keyword evidence="2" id="KW-1185">Reference proteome</keyword>
<dbReference type="OrthoDB" id="4725912at2759"/>
<comment type="caution">
    <text evidence="1">The sequence shown here is derived from an EMBL/GenBank/DDBJ whole genome shotgun (WGS) entry which is preliminary data.</text>
</comment>
<dbReference type="Proteomes" id="UP000799444">
    <property type="component" value="Unassembled WGS sequence"/>
</dbReference>
<accession>A0A9P4V231</accession>
<dbReference type="AlphaFoldDB" id="A0A9P4V231"/>
<dbReference type="EMBL" id="ML996170">
    <property type="protein sequence ID" value="KAF2732870.1"/>
    <property type="molecule type" value="Genomic_DNA"/>
</dbReference>
<evidence type="ECO:0000313" key="1">
    <source>
        <dbReference type="EMBL" id="KAF2732870.1"/>
    </source>
</evidence>
<organism evidence="1 2">
    <name type="scientific">Polyplosphaeria fusca</name>
    <dbReference type="NCBI Taxonomy" id="682080"/>
    <lineage>
        <taxon>Eukaryota</taxon>
        <taxon>Fungi</taxon>
        <taxon>Dikarya</taxon>
        <taxon>Ascomycota</taxon>
        <taxon>Pezizomycotina</taxon>
        <taxon>Dothideomycetes</taxon>
        <taxon>Pleosporomycetidae</taxon>
        <taxon>Pleosporales</taxon>
        <taxon>Tetraplosphaeriaceae</taxon>
        <taxon>Polyplosphaeria</taxon>
    </lineage>
</organism>
<name>A0A9P4V231_9PLEO</name>
<gene>
    <name evidence="1" type="ORF">EJ04DRAFT_513619</name>
</gene>
<protein>
    <submittedName>
        <fullName evidence="1">Uncharacterized protein</fullName>
    </submittedName>
</protein>
<proteinExistence type="predicted"/>
<reference evidence="1" key="1">
    <citation type="journal article" date="2020" name="Stud. Mycol.">
        <title>101 Dothideomycetes genomes: a test case for predicting lifestyles and emergence of pathogens.</title>
        <authorList>
            <person name="Haridas S."/>
            <person name="Albert R."/>
            <person name="Binder M."/>
            <person name="Bloem J."/>
            <person name="Labutti K."/>
            <person name="Salamov A."/>
            <person name="Andreopoulos B."/>
            <person name="Baker S."/>
            <person name="Barry K."/>
            <person name="Bills G."/>
            <person name="Bluhm B."/>
            <person name="Cannon C."/>
            <person name="Castanera R."/>
            <person name="Culley D."/>
            <person name="Daum C."/>
            <person name="Ezra D."/>
            <person name="Gonzalez J."/>
            <person name="Henrissat B."/>
            <person name="Kuo A."/>
            <person name="Liang C."/>
            <person name="Lipzen A."/>
            <person name="Lutzoni F."/>
            <person name="Magnuson J."/>
            <person name="Mondo S."/>
            <person name="Nolan M."/>
            <person name="Ohm R."/>
            <person name="Pangilinan J."/>
            <person name="Park H.-J."/>
            <person name="Ramirez L."/>
            <person name="Alfaro M."/>
            <person name="Sun H."/>
            <person name="Tritt A."/>
            <person name="Yoshinaga Y."/>
            <person name="Zwiers L.-H."/>
            <person name="Turgeon B."/>
            <person name="Goodwin S."/>
            <person name="Spatafora J."/>
            <person name="Crous P."/>
            <person name="Grigoriev I."/>
        </authorList>
    </citation>
    <scope>NUCLEOTIDE SEQUENCE</scope>
    <source>
        <strain evidence="1">CBS 125425</strain>
    </source>
</reference>
<evidence type="ECO:0000313" key="2">
    <source>
        <dbReference type="Proteomes" id="UP000799444"/>
    </source>
</evidence>